<evidence type="ECO:0000256" key="3">
    <source>
        <dbReference type="RuleBase" id="RU003457"/>
    </source>
</evidence>
<dbReference type="GO" id="GO:0051213">
    <property type="term" value="F:dioxygenase activity"/>
    <property type="evidence" value="ECO:0007669"/>
    <property type="project" value="UniProtKB-KW"/>
</dbReference>
<dbReference type="InterPro" id="IPR014710">
    <property type="entry name" value="RmlC-like_jellyroll"/>
</dbReference>
<comment type="cofactor">
    <cofactor evidence="2">
        <name>Fe cation</name>
        <dbReference type="ChEBI" id="CHEBI:24875"/>
    </cofactor>
    <text evidence="2">Binds 1 Fe cation per subunit.</text>
</comment>
<dbReference type="PANTHER" id="PTHR43212">
    <property type="entry name" value="QUERCETIN 2,3-DIOXYGENASE"/>
    <property type="match status" value="1"/>
</dbReference>
<reference evidence="7" key="1">
    <citation type="submission" date="2020-06" db="EMBL/GenBank/DDBJ databases">
        <title>Draft genomic sequecing of Geomonas sp. Red745.</title>
        <authorList>
            <person name="Itoh H."/>
            <person name="Xu Z.X."/>
            <person name="Ushijima N."/>
            <person name="Masuda Y."/>
            <person name="Shiratori Y."/>
            <person name="Senoo K."/>
        </authorList>
    </citation>
    <scope>NUCLEOTIDE SEQUENCE [LARGE SCALE GENOMIC DNA]</scope>
    <source>
        <strain evidence="7">Red745</strain>
    </source>
</reference>
<gene>
    <name evidence="6" type="ORF">GMLC_31930</name>
</gene>
<feature type="binding site" evidence="2">
    <location>
        <position position="101"/>
    </location>
    <ligand>
        <name>Fe cation</name>
        <dbReference type="ChEBI" id="CHEBI:24875"/>
    </ligand>
</feature>
<dbReference type="PANTHER" id="PTHR43212:SF3">
    <property type="entry name" value="QUERCETIN 2,3-DIOXYGENASE"/>
    <property type="match status" value="1"/>
</dbReference>
<dbReference type="Gene3D" id="2.60.120.10">
    <property type="entry name" value="Jelly Rolls"/>
    <property type="match status" value="2"/>
</dbReference>
<evidence type="ECO:0000256" key="1">
    <source>
        <dbReference type="ARBA" id="ARBA00008416"/>
    </source>
</evidence>
<sequence length="232" mass="25539">MVRIRRAAERGHADHGWLNTYHTFSFANYYDPDHMGFRSLRVINEDRVQPGVGFPTHPHRDMEILSYVLEGELAHRDSMGNGSVIRPGEIQRMSAGTGITHSEFNPSGDNGLHFLQIWILPAAQGITPSYEQKAFSEAEKQGVLRLIASPDGREGSVGIHQDALLYTTLIEPGSELNHPLAQGRHAWVQVLGGEVQVNGQLLREGDGAALSGEDRVVLTGSRRGEVLLFDLA</sequence>
<dbReference type="RefSeq" id="WP_183362190.1">
    <property type="nucleotide sequence ID" value="NZ_BLXZ01000006.1"/>
</dbReference>
<feature type="binding site" evidence="2">
    <location>
        <position position="57"/>
    </location>
    <ligand>
        <name>Fe cation</name>
        <dbReference type="ChEBI" id="CHEBI:24875"/>
    </ligand>
</feature>
<dbReference type="SUPFAM" id="SSF51182">
    <property type="entry name" value="RmlC-like cupins"/>
    <property type="match status" value="1"/>
</dbReference>
<proteinExistence type="inferred from homology"/>
<evidence type="ECO:0000259" key="5">
    <source>
        <dbReference type="Pfam" id="PF17954"/>
    </source>
</evidence>
<accession>A0A6V8NCK5</accession>
<dbReference type="InterPro" id="IPR003829">
    <property type="entry name" value="Pirin_N_dom"/>
</dbReference>
<evidence type="ECO:0000313" key="6">
    <source>
        <dbReference type="EMBL" id="GFO69614.1"/>
    </source>
</evidence>
<feature type="domain" description="Quercetin 2,3-dioxygenase C-terminal cupin" evidence="5">
    <location>
        <begin position="146"/>
        <end position="231"/>
    </location>
</feature>
<dbReference type="EMBL" id="BLXZ01000006">
    <property type="protein sequence ID" value="GFO69614.1"/>
    <property type="molecule type" value="Genomic_DNA"/>
</dbReference>
<keyword evidence="2" id="KW-0479">Metal-binding</keyword>
<dbReference type="Proteomes" id="UP000587586">
    <property type="component" value="Unassembled WGS sequence"/>
</dbReference>
<dbReference type="GO" id="GO:0046872">
    <property type="term" value="F:metal ion binding"/>
    <property type="evidence" value="ECO:0007669"/>
    <property type="project" value="UniProtKB-KW"/>
</dbReference>
<evidence type="ECO:0000259" key="4">
    <source>
        <dbReference type="Pfam" id="PF02678"/>
    </source>
</evidence>
<comment type="caution">
    <text evidence="6">The sequence shown here is derived from an EMBL/GenBank/DDBJ whole genome shotgun (WGS) entry which is preliminary data.</text>
</comment>
<evidence type="ECO:0000313" key="7">
    <source>
        <dbReference type="Proteomes" id="UP000587586"/>
    </source>
</evidence>
<feature type="binding site" evidence="2">
    <location>
        <position position="59"/>
    </location>
    <ligand>
        <name>Fe cation</name>
        <dbReference type="ChEBI" id="CHEBI:24875"/>
    </ligand>
</feature>
<feature type="domain" description="Pirin N-terminal" evidence="4">
    <location>
        <begin position="9"/>
        <end position="119"/>
    </location>
</feature>
<dbReference type="InterPro" id="IPR011051">
    <property type="entry name" value="RmlC_Cupin_sf"/>
</dbReference>
<evidence type="ECO:0000256" key="2">
    <source>
        <dbReference type="PIRSR" id="PIRSR006232-1"/>
    </source>
</evidence>
<dbReference type="Pfam" id="PF02678">
    <property type="entry name" value="Pirin"/>
    <property type="match status" value="1"/>
</dbReference>
<comment type="similarity">
    <text evidence="1 3">Belongs to the pirin family.</text>
</comment>
<keyword evidence="2" id="KW-0408">Iron</keyword>
<feature type="binding site" evidence="2">
    <location>
        <position position="103"/>
    </location>
    <ligand>
        <name>Fe cation</name>
        <dbReference type="ChEBI" id="CHEBI:24875"/>
    </ligand>
</feature>
<dbReference type="InterPro" id="IPR041602">
    <property type="entry name" value="Quercetinase_C"/>
</dbReference>
<dbReference type="PIRSF" id="PIRSF006232">
    <property type="entry name" value="Pirin"/>
    <property type="match status" value="1"/>
</dbReference>
<keyword evidence="6" id="KW-0223">Dioxygenase</keyword>
<dbReference type="InterPro" id="IPR012093">
    <property type="entry name" value="Pirin"/>
</dbReference>
<protein>
    <submittedName>
        <fullName evidence="6">Quercetin 2,3-dioxygenase</fullName>
    </submittedName>
</protein>
<organism evidence="6 7">
    <name type="scientific">Geomonas limicola</name>
    <dbReference type="NCBI Taxonomy" id="2740186"/>
    <lineage>
        <taxon>Bacteria</taxon>
        <taxon>Pseudomonadati</taxon>
        <taxon>Thermodesulfobacteriota</taxon>
        <taxon>Desulfuromonadia</taxon>
        <taxon>Geobacterales</taxon>
        <taxon>Geobacteraceae</taxon>
        <taxon>Geomonas</taxon>
    </lineage>
</organism>
<name>A0A6V8NCK5_9BACT</name>
<dbReference type="CDD" id="cd02910">
    <property type="entry name" value="cupin_Yhhw_N"/>
    <property type="match status" value="1"/>
</dbReference>
<dbReference type="AlphaFoldDB" id="A0A6V8NCK5"/>
<dbReference type="CDD" id="cd20311">
    <property type="entry name" value="cupin_Yhhw_C"/>
    <property type="match status" value="1"/>
</dbReference>
<dbReference type="Pfam" id="PF17954">
    <property type="entry name" value="Pirin_C_2"/>
    <property type="match status" value="1"/>
</dbReference>
<keyword evidence="7" id="KW-1185">Reference proteome</keyword>
<keyword evidence="6" id="KW-0560">Oxidoreductase</keyword>